<gene>
    <name evidence="1" type="ORF">KC678_02100</name>
</gene>
<reference evidence="1" key="2">
    <citation type="journal article" date="2021" name="Microbiome">
        <title>Successional dynamics and alternative stable states in a saline activated sludge microbial community over 9 years.</title>
        <authorList>
            <person name="Wang Y."/>
            <person name="Ye J."/>
            <person name="Ju F."/>
            <person name="Liu L."/>
            <person name="Boyd J.A."/>
            <person name="Deng Y."/>
            <person name="Parks D.H."/>
            <person name="Jiang X."/>
            <person name="Yin X."/>
            <person name="Woodcroft B.J."/>
            <person name="Tyson G.W."/>
            <person name="Hugenholtz P."/>
            <person name="Polz M.F."/>
            <person name="Zhang T."/>
        </authorList>
    </citation>
    <scope>NUCLEOTIDE SEQUENCE</scope>
    <source>
        <strain evidence="1">HKST-UBA13</strain>
    </source>
</reference>
<sequence length="97" mass="11787">MNIFTYKIFIMTEKEFEKSLLDLINQLLSKKITPEEFHIHGRALSDEMDKTKLWLDFKDEDLGWAKYCIEEMSYYGPDHVINKMFDFEKFYNSRKSK</sequence>
<dbReference type="Proteomes" id="UP000775877">
    <property type="component" value="Unassembled WGS sequence"/>
</dbReference>
<organism evidence="1 2">
    <name type="scientific">Candidatus Dojkabacteria bacterium</name>
    <dbReference type="NCBI Taxonomy" id="2099670"/>
    <lineage>
        <taxon>Bacteria</taxon>
        <taxon>Candidatus Dojkabacteria</taxon>
    </lineage>
</organism>
<proteinExistence type="predicted"/>
<comment type="caution">
    <text evidence="1">The sequence shown here is derived from an EMBL/GenBank/DDBJ whole genome shotgun (WGS) entry which is preliminary data.</text>
</comment>
<reference evidence="1" key="1">
    <citation type="submission" date="2020-04" db="EMBL/GenBank/DDBJ databases">
        <authorList>
            <person name="Zhang T."/>
        </authorList>
    </citation>
    <scope>NUCLEOTIDE SEQUENCE</scope>
    <source>
        <strain evidence="1">HKST-UBA13</strain>
    </source>
</reference>
<evidence type="ECO:0000313" key="2">
    <source>
        <dbReference type="Proteomes" id="UP000775877"/>
    </source>
</evidence>
<accession>A0A955L0H5</accession>
<dbReference type="EMBL" id="JAGQLJ010000043">
    <property type="protein sequence ID" value="MCA9381032.1"/>
    <property type="molecule type" value="Genomic_DNA"/>
</dbReference>
<protein>
    <submittedName>
        <fullName evidence="1">Uncharacterized protein</fullName>
    </submittedName>
</protein>
<name>A0A955L0H5_9BACT</name>
<evidence type="ECO:0000313" key="1">
    <source>
        <dbReference type="EMBL" id="MCA9381032.1"/>
    </source>
</evidence>
<dbReference type="AlphaFoldDB" id="A0A955L0H5"/>